<feature type="domain" description="Response regulatory" evidence="22">
    <location>
        <begin position="960"/>
        <end position="1074"/>
    </location>
</feature>
<dbReference type="SMART" id="SM00062">
    <property type="entry name" value="PBPb"/>
    <property type="match status" value="2"/>
</dbReference>
<evidence type="ECO:0000256" key="14">
    <source>
        <dbReference type="ARBA" id="ARBA00023012"/>
    </source>
</evidence>
<evidence type="ECO:0000256" key="20">
    <source>
        <dbReference type="SAM" id="Phobius"/>
    </source>
</evidence>
<dbReference type="FunFam" id="1.10.287.130:FF:000080">
    <property type="entry name" value="Sensor histidine kinase/response regulator EvgS"/>
    <property type="match status" value="1"/>
</dbReference>
<proteinExistence type="predicted"/>
<evidence type="ECO:0000256" key="6">
    <source>
        <dbReference type="ARBA" id="ARBA00022553"/>
    </source>
</evidence>
<keyword evidence="15 20" id="KW-0472">Membrane</keyword>
<keyword evidence="25" id="KW-1185">Reference proteome</keyword>
<dbReference type="FunFam" id="3.30.565.10:FF:000006">
    <property type="entry name" value="Sensor histidine kinase WalK"/>
    <property type="match status" value="1"/>
</dbReference>
<dbReference type="InterPro" id="IPR036641">
    <property type="entry name" value="HPT_dom_sf"/>
</dbReference>
<reference evidence="25" key="1">
    <citation type="submission" date="2019-09" db="EMBL/GenBank/DDBJ databases">
        <title>Yersinia canariae sp. nov., isolated from a human yersiniosis case.</title>
        <authorList>
            <person name="Nguyen S.V."/>
            <person name="Greig D."/>
            <person name="Hurley D."/>
            <person name="Cao Y."/>
            <person name="McCabe E."/>
            <person name="Mitchell M."/>
            <person name="Jenkins C."/>
            <person name="Fanning S."/>
        </authorList>
    </citation>
    <scope>NUCLEOTIDE SEQUENCE [LARGE SCALE GENOMIC DNA]</scope>
    <source>
        <strain evidence="25">NCTC 14382</strain>
    </source>
</reference>
<dbReference type="AlphaFoldDB" id="A0A857F2H0"/>
<evidence type="ECO:0000256" key="4">
    <source>
        <dbReference type="ARBA" id="ARBA00022475"/>
    </source>
</evidence>
<evidence type="ECO:0000259" key="22">
    <source>
        <dbReference type="PROSITE" id="PS50110"/>
    </source>
</evidence>
<feature type="transmembrane region" description="Helical" evidence="20">
    <location>
        <begin position="536"/>
        <end position="558"/>
    </location>
</feature>
<dbReference type="SMART" id="SM00388">
    <property type="entry name" value="HisKA"/>
    <property type="match status" value="1"/>
</dbReference>
<dbReference type="SUPFAM" id="SSF47226">
    <property type="entry name" value="Histidine-containing phosphotransfer domain, HPT domain"/>
    <property type="match status" value="1"/>
</dbReference>
<dbReference type="Gene3D" id="3.40.190.10">
    <property type="entry name" value="Periplasmic binding protein-like II"/>
    <property type="match status" value="4"/>
</dbReference>
<evidence type="ECO:0000256" key="12">
    <source>
        <dbReference type="ARBA" id="ARBA00022840"/>
    </source>
</evidence>
<feature type="domain" description="HPt" evidence="23">
    <location>
        <begin position="1098"/>
        <end position="1189"/>
    </location>
</feature>
<dbReference type="EC" id="2.7.13.3" evidence="3"/>
<evidence type="ECO:0000256" key="13">
    <source>
        <dbReference type="ARBA" id="ARBA00022989"/>
    </source>
</evidence>
<evidence type="ECO:0000256" key="1">
    <source>
        <dbReference type="ARBA" id="ARBA00000085"/>
    </source>
</evidence>
<evidence type="ECO:0000256" key="19">
    <source>
        <dbReference type="PROSITE-ProRule" id="PRU00169"/>
    </source>
</evidence>
<dbReference type="InterPro" id="IPR001789">
    <property type="entry name" value="Sig_transdc_resp-reg_receiver"/>
</dbReference>
<keyword evidence="8 20" id="KW-0812">Transmembrane</keyword>
<dbReference type="PRINTS" id="PR00344">
    <property type="entry name" value="BCTRLSENSOR"/>
</dbReference>
<dbReference type="SUPFAM" id="SSF52172">
    <property type="entry name" value="CheY-like"/>
    <property type="match status" value="1"/>
</dbReference>
<dbReference type="InterPro" id="IPR036097">
    <property type="entry name" value="HisK_dim/P_sf"/>
</dbReference>
<sequence>MKFISYIIFLYACLWSAYGIADSDYIDYRGISSNSSVTLDSLRLSNTELRWLANKKNLVIAVHPSQTATLLHKDSQQRTRGINADYLNLLKKALNIKLILREYSDHKKAMDALEEGQVDIVLSHLIESAPDNKEIVASKPLIITFPALVTTVHDSMRPLTTPKPVTIARVANYPSDEEISKSFPQAKIVSFSKIYQALASVSDGESDYFIGSNIIASSMISRYFKHSLNVVKYYDAPPQFNFFLTRKESVTLNKILNHFVDALTNEVRYEVSQNWLDTGNLAFLNKPLALTEHEKQWIKQHPNLKVLENSYSPPFSMTDENGSVRGVMGDILNIITLQTGLNFSPITISHDIHAGTQLTTGGWDILPGAIYSEKREQSVSFAETFITTPYVFVMKNAPNSEQALKKGMKVAIPNYYDLHLQLEEMYPDIEWIPVDNASAAFHQVKEGKLDALVATQLNSRYMIDHYYPNELFHFLIPGVPYASLSFAFPRGEPELKNIINKALNAIPPSEILRLTEKWIQMPNVTIDTWDLYSKQFYIVTTLSVLLVVSSLLWGFYLLRSVRRRKAIQGDLENQISFRKALSDSLPNPSYVVNWQGIIISHSRAFEHFFTDDFYKIALLPLADSGSPFKDIFSDLNKVKVDTKENRTICKQVFEINNGLEKRHINHWYTLCNLPASEHAVYICGWEDITETRNLIHELEVEKNKAINATVAKSQFLAAMSHEIRTPISSIMGFLELLSGTGLNQEQRIEAISLAYSTGQSLLGLIGEILDVDKIESGDYLLQPQWVDISSIVQLTCHSFDAIAARKKIALTCINALPEHYLINIDPQAFKQVLSNLLSNALKFTTEGMVNITTKMDQLDENRAVIKLIITDSGSGISQEEQQQLFKRYSQTSTGRQQTGSGLGLMICKQLIDKMKGDITLVSQPGEGTTFTITLPVEFTQQQNIADEKPEQTLVLPRQLSILIADDHPTNRLLLKRQLKLLGYDVDEAGDGAEVLHQMGMQHYDLLITDVNMPNMDGFELAHTMREQHYSLPIWGLTANAQVSERDKGLSCGMDLCLFKPLTQEVLKTHLSQLPKIEVTPPRHAHLDIDALKNNTANDPELMQEMLLTFQSETHKDLIAAHKALDTGDNRTFHLCIHRIHGAANILNLNKLIDISYQLEIQPISPDSKPDIIQLLNSLNEHIEELDREIALFCQ</sequence>
<feature type="domain" description="Histidine kinase" evidence="21">
    <location>
        <begin position="718"/>
        <end position="938"/>
    </location>
</feature>
<dbReference type="CDD" id="cd13705">
    <property type="entry name" value="PBP2_BvgS_D1"/>
    <property type="match status" value="1"/>
</dbReference>
<keyword evidence="7" id="KW-0808">Transferase</keyword>
<dbReference type="CDD" id="cd13707">
    <property type="entry name" value="PBP2_BvgS_D2"/>
    <property type="match status" value="1"/>
</dbReference>
<dbReference type="SUPFAM" id="SSF55874">
    <property type="entry name" value="ATPase domain of HSP90 chaperone/DNA topoisomerase II/histidine kinase"/>
    <property type="match status" value="1"/>
</dbReference>
<evidence type="ECO:0000256" key="18">
    <source>
        <dbReference type="PROSITE-ProRule" id="PRU00110"/>
    </source>
</evidence>
<evidence type="ECO:0000256" key="17">
    <source>
        <dbReference type="ARBA" id="ARBA00071317"/>
    </source>
</evidence>
<organism evidence="24 25">
    <name type="scientific">Yersinia canariae</name>
    <dbReference type="NCBI Taxonomy" id="2607663"/>
    <lineage>
        <taxon>Bacteria</taxon>
        <taxon>Pseudomonadati</taxon>
        <taxon>Pseudomonadota</taxon>
        <taxon>Gammaproteobacteria</taxon>
        <taxon>Enterobacterales</taxon>
        <taxon>Yersiniaceae</taxon>
        <taxon>Yersinia</taxon>
    </lineage>
</organism>
<dbReference type="FunFam" id="3.40.50.2300:FF:000121">
    <property type="entry name" value="Sensor histidine kinase RcsC"/>
    <property type="match status" value="1"/>
</dbReference>
<comment type="function">
    <text evidence="16">Member of the two-component regulatory system EvgS/EvgA. Phosphorylates EvgA via a four-step phosphorelay in response to environmental signals.</text>
</comment>
<dbReference type="InterPro" id="IPR005467">
    <property type="entry name" value="His_kinase_dom"/>
</dbReference>
<dbReference type="PROSITE" id="PS50109">
    <property type="entry name" value="HIS_KIN"/>
    <property type="match status" value="1"/>
</dbReference>
<keyword evidence="5" id="KW-0997">Cell inner membrane</keyword>
<dbReference type="InterPro" id="IPR049871">
    <property type="entry name" value="BvgS-like_periplasmic2"/>
</dbReference>
<dbReference type="InterPro" id="IPR058246">
    <property type="entry name" value="EvgS"/>
</dbReference>
<evidence type="ECO:0000313" key="24">
    <source>
        <dbReference type="EMBL" id="QHB33927.1"/>
    </source>
</evidence>
<keyword evidence="14" id="KW-0902">Two-component regulatory system</keyword>
<dbReference type="InterPro" id="IPR049870">
    <property type="entry name" value="BvgS-like_periplasmic1"/>
</dbReference>
<protein>
    <recommendedName>
        <fullName evidence="17">Sensor protein EvgS</fullName>
        <ecNumber evidence="3">2.7.13.3</ecNumber>
    </recommendedName>
</protein>
<keyword evidence="10" id="KW-0547">Nucleotide-binding</keyword>
<dbReference type="CDD" id="cd00088">
    <property type="entry name" value="HPT"/>
    <property type="match status" value="1"/>
</dbReference>
<dbReference type="CDD" id="cd17546">
    <property type="entry name" value="REC_hyHK_CKI1_RcsC-like"/>
    <property type="match status" value="1"/>
</dbReference>
<name>A0A857F2H0_9GAMM</name>
<evidence type="ECO:0000256" key="9">
    <source>
        <dbReference type="ARBA" id="ARBA00022729"/>
    </source>
</evidence>
<dbReference type="InterPro" id="IPR036890">
    <property type="entry name" value="HATPase_C_sf"/>
</dbReference>
<gene>
    <name evidence="24" type="primary">evgS</name>
    <name evidence="24" type="ORF">F0T03_18350</name>
</gene>
<dbReference type="Gene3D" id="1.10.287.130">
    <property type="match status" value="1"/>
</dbReference>
<dbReference type="GO" id="GO:0005524">
    <property type="term" value="F:ATP binding"/>
    <property type="evidence" value="ECO:0007669"/>
    <property type="project" value="UniProtKB-KW"/>
</dbReference>
<keyword evidence="13 20" id="KW-1133">Transmembrane helix</keyword>
<evidence type="ECO:0000259" key="21">
    <source>
        <dbReference type="PROSITE" id="PS50109"/>
    </source>
</evidence>
<comment type="subcellular location">
    <subcellularLocation>
        <location evidence="2">Cell inner membrane</location>
        <topology evidence="2">Multi-pass membrane protein</topology>
    </subcellularLocation>
</comment>
<dbReference type="Gene3D" id="1.20.120.160">
    <property type="entry name" value="HPT domain"/>
    <property type="match status" value="1"/>
</dbReference>
<evidence type="ECO:0000259" key="23">
    <source>
        <dbReference type="PROSITE" id="PS50894"/>
    </source>
</evidence>
<evidence type="ECO:0000256" key="15">
    <source>
        <dbReference type="ARBA" id="ARBA00023136"/>
    </source>
</evidence>
<dbReference type="InterPro" id="IPR003594">
    <property type="entry name" value="HATPase_dom"/>
</dbReference>
<dbReference type="Pfam" id="PF00072">
    <property type="entry name" value="Response_reg"/>
    <property type="match status" value="1"/>
</dbReference>
<dbReference type="Gene3D" id="3.30.565.10">
    <property type="entry name" value="Histidine kinase-like ATPase, C-terminal domain"/>
    <property type="match status" value="1"/>
</dbReference>
<dbReference type="InterPro" id="IPR001638">
    <property type="entry name" value="Solute-binding_3/MltF_N"/>
</dbReference>
<dbReference type="EMBL" id="CP043727">
    <property type="protein sequence ID" value="QHB33927.1"/>
    <property type="molecule type" value="Genomic_DNA"/>
</dbReference>
<dbReference type="PANTHER" id="PTHR43047">
    <property type="entry name" value="TWO-COMPONENT HISTIDINE PROTEIN KINASE"/>
    <property type="match status" value="1"/>
</dbReference>
<dbReference type="SUPFAM" id="SSF47384">
    <property type="entry name" value="Homodimeric domain of signal transducing histidine kinase"/>
    <property type="match status" value="1"/>
</dbReference>
<keyword evidence="12" id="KW-0067">ATP-binding</keyword>
<evidence type="ECO:0000256" key="16">
    <source>
        <dbReference type="ARBA" id="ARBA00058489"/>
    </source>
</evidence>
<dbReference type="Pfam" id="PF00512">
    <property type="entry name" value="HisKA"/>
    <property type="match status" value="1"/>
</dbReference>
<dbReference type="CDD" id="cd00082">
    <property type="entry name" value="HisKA"/>
    <property type="match status" value="1"/>
</dbReference>
<dbReference type="PROSITE" id="PS50894">
    <property type="entry name" value="HPT"/>
    <property type="match status" value="1"/>
</dbReference>
<evidence type="ECO:0000256" key="2">
    <source>
        <dbReference type="ARBA" id="ARBA00004429"/>
    </source>
</evidence>
<keyword evidence="4" id="KW-1003">Cell membrane</keyword>
<comment type="catalytic activity">
    <reaction evidence="1">
        <text>ATP + protein L-histidine = ADP + protein N-phospho-L-histidine.</text>
        <dbReference type="EC" id="2.7.13.3"/>
    </reaction>
</comment>
<dbReference type="Gene3D" id="3.40.50.2300">
    <property type="match status" value="1"/>
</dbReference>
<feature type="modified residue" description="Phosphohistidine" evidence="18">
    <location>
        <position position="1137"/>
    </location>
</feature>
<dbReference type="Pfam" id="PF00497">
    <property type="entry name" value="SBP_bac_3"/>
    <property type="match status" value="2"/>
</dbReference>
<evidence type="ECO:0000256" key="3">
    <source>
        <dbReference type="ARBA" id="ARBA00012438"/>
    </source>
</evidence>
<dbReference type="InterPro" id="IPR003661">
    <property type="entry name" value="HisK_dim/P_dom"/>
</dbReference>
<dbReference type="InterPro" id="IPR011006">
    <property type="entry name" value="CheY-like_superfamily"/>
</dbReference>
<evidence type="ECO:0000256" key="7">
    <source>
        <dbReference type="ARBA" id="ARBA00022679"/>
    </source>
</evidence>
<dbReference type="PROSITE" id="PS50110">
    <property type="entry name" value="RESPONSE_REGULATORY"/>
    <property type="match status" value="1"/>
</dbReference>
<evidence type="ECO:0000256" key="5">
    <source>
        <dbReference type="ARBA" id="ARBA00022519"/>
    </source>
</evidence>
<dbReference type="NCBIfam" id="NF007420">
    <property type="entry name" value="PRK09959.1"/>
    <property type="match status" value="1"/>
</dbReference>
<feature type="modified residue" description="4-aspartylphosphate" evidence="19">
    <location>
        <position position="1009"/>
    </location>
</feature>
<evidence type="ECO:0000256" key="10">
    <source>
        <dbReference type="ARBA" id="ARBA00022741"/>
    </source>
</evidence>
<dbReference type="GO" id="GO:0009927">
    <property type="term" value="F:histidine phosphotransfer kinase activity"/>
    <property type="evidence" value="ECO:0007669"/>
    <property type="project" value="TreeGrafter"/>
</dbReference>
<accession>A0A857F2H0</accession>
<dbReference type="RefSeq" id="WP_159679890.1">
    <property type="nucleotide sequence ID" value="NZ_CP043727.1"/>
</dbReference>
<keyword evidence="11 24" id="KW-0418">Kinase</keyword>
<dbReference type="SMART" id="SM00387">
    <property type="entry name" value="HATPase_c"/>
    <property type="match status" value="1"/>
</dbReference>
<dbReference type="Pfam" id="PF02518">
    <property type="entry name" value="HATPase_c"/>
    <property type="match status" value="1"/>
</dbReference>
<evidence type="ECO:0000256" key="8">
    <source>
        <dbReference type="ARBA" id="ARBA00022692"/>
    </source>
</evidence>
<dbReference type="GO" id="GO:0005886">
    <property type="term" value="C:plasma membrane"/>
    <property type="evidence" value="ECO:0007669"/>
    <property type="project" value="UniProtKB-SubCell"/>
</dbReference>
<dbReference type="Proteomes" id="UP000464402">
    <property type="component" value="Chromosome"/>
</dbReference>
<dbReference type="SMART" id="SM00448">
    <property type="entry name" value="REC"/>
    <property type="match status" value="1"/>
</dbReference>
<keyword evidence="6 19" id="KW-0597">Phosphoprotein</keyword>
<dbReference type="CDD" id="cd16922">
    <property type="entry name" value="HATPase_EvgS-ArcB-TorS-like"/>
    <property type="match status" value="1"/>
</dbReference>
<evidence type="ECO:0000313" key="25">
    <source>
        <dbReference type="Proteomes" id="UP000464402"/>
    </source>
</evidence>
<dbReference type="InterPro" id="IPR004358">
    <property type="entry name" value="Sig_transdc_His_kin-like_C"/>
</dbReference>
<dbReference type="GO" id="GO:0000155">
    <property type="term" value="F:phosphorelay sensor kinase activity"/>
    <property type="evidence" value="ECO:0007669"/>
    <property type="project" value="InterPro"/>
</dbReference>
<dbReference type="SMART" id="SM00073">
    <property type="entry name" value="HPT"/>
    <property type="match status" value="1"/>
</dbReference>
<evidence type="ECO:0000256" key="11">
    <source>
        <dbReference type="ARBA" id="ARBA00022777"/>
    </source>
</evidence>
<dbReference type="InterPro" id="IPR008207">
    <property type="entry name" value="Sig_transdc_His_kin_Hpt_dom"/>
</dbReference>
<keyword evidence="9" id="KW-0732">Signal</keyword>
<dbReference type="KEGG" id="yca:F0T03_18350"/>
<dbReference type="PANTHER" id="PTHR43047:SF72">
    <property type="entry name" value="OSMOSENSING HISTIDINE PROTEIN KINASE SLN1"/>
    <property type="match status" value="1"/>
</dbReference>
<dbReference type="SUPFAM" id="SSF53850">
    <property type="entry name" value="Periplasmic binding protein-like II"/>
    <property type="match status" value="2"/>
</dbReference>